<reference evidence="1 2" key="1">
    <citation type="submission" date="2022-11" db="EMBL/GenBank/DDBJ databases">
        <title>Genome sequencing of Acetobacter type strain.</title>
        <authorList>
            <person name="Heo J."/>
            <person name="Lee D."/>
            <person name="Han B.-H."/>
            <person name="Hong S.-B."/>
            <person name="Kwon S.-W."/>
        </authorList>
    </citation>
    <scope>NUCLEOTIDE SEQUENCE [LARGE SCALE GENOMIC DNA]</scope>
    <source>
        <strain evidence="1 2">KACC 21251</strain>
    </source>
</reference>
<dbReference type="InterPro" id="IPR010033">
    <property type="entry name" value="HAD_SF_ppase_IIIC"/>
</dbReference>
<organism evidence="1 2">
    <name type="scientific">Acetobacter farinalis</name>
    <dbReference type="NCBI Taxonomy" id="1260984"/>
    <lineage>
        <taxon>Bacteria</taxon>
        <taxon>Pseudomonadati</taxon>
        <taxon>Pseudomonadota</taxon>
        <taxon>Alphaproteobacteria</taxon>
        <taxon>Acetobacterales</taxon>
        <taxon>Acetobacteraceae</taxon>
        <taxon>Acetobacter</taxon>
    </lineage>
</organism>
<dbReference type="InterPro" id="IPR023214">
    <property type="entry name" value="HAD_sf"/>
</dbReference>
<keyword evidence="2" id="KW-1185">Reference proteome</keyword>
<evidence type="ECO:0000313" key="2">
    <source>
        <dbReference type="Proteomes" id="UP001526446"/>
    </source>
</evidence>
<comment type="caution">
    <text evidence="1">The sequence shown here is derived from an EMBL/GenBank/DDBJ whole genome shotgun (WGS) entry which is preliminary data.</text>
</comment>
<protein>
    <submittedName>
        <fullName evidence="1">HAD-IIIC family phosphatase</fullName>
    </submittedName>
</protein>
<dbReference type="NCBIfam" id="TIGR01681">
    <property type="entry name" value="HAD-SF-IIIC"/>
    <property type="match status" value="1"/>
</dbReference>
<dbReference type="InterPro" id="IPR036514">
    <property type="entry name" value="SGNH_hydro_sf"/>
</dbReference>
<dbReference type="InterPro" id="IPR036412">
    <property type="entry name" value="HAD-like_sf"/>
</dbReference>
<dbReference type="Proteomes" id="UP001526446">
    <property type="component" value="Unassembled WGS sequence"/>
</dbReference>
<dbReference type="Gene3D" id="3.40.50.1000">
    <property type="entry name" value="HAD superfamily/HAD-like"/>
    <property type="match status" value="1"/>
</dbReference>
<dbReference type="Gene3D" id="3.40.50.1110">
    <property type="entry name" value="SGNH hydrolase"/>
    <property type="match status" value="1"/>
</dbReference>
<dbReference type="EMBL" id="JAPIUX010000013">
    <property type="protein sequence ID" value="MCX2561716.1"/>
    <property type="molecule type" value="Genomic_DNA"/>
</dbReference>
<dbReference type="Pfam" id="PF00702">
    <property type="entry name" value="Hydrolase"/>
    <property type="match status" value="1"/>
</dbReference>
<name>A0ABT3Q8W4_9PROT</name>
<dbReference type="SUPFAM" id="SSF56784">
    <property type="entry name" value="HAD-like"/>
    <property type="match status" value="1"/>
</dbReference>
<gene>
    <name evidence="1" type="ORF">OQ252_09950</name>
</gene>
<evidence type="ECO:0000313" key="1">
    <source>
        <dbReference type="EMBL" id="MCX2561716.1"/>
    </source>
</evidence>
<accession>A0ABT3Q8W4</accession>
<proteinExistence type="predicted"/>
<sequence length="424" mass="48209">MFEEDRHGMSTAEFLFPSDLEVTEKKLNRVLLVGSCLTALYFEQFKTRYADTAFDYIPYNFVSVLPQTPPSPVESYDLQYVQIPLRTLLSDRVIEGFHFNEPGFAETVLEDARNLLDVMLSAALVYNKSHGLLTFVSNFIVPQMSSASSLRGKGSNRDLVYIVHQLNDYLSQRVDACENAYVLDVDSVASAVGKRYVLDDIVYFYSHGGVTFQDWDDFGSIARNEPIPPLETVYPIKRDEFLDAAYRQIVTSYRTVQQVDQVKAVVFDLDNTLWRGQLAEHYRPDTQPWPRTDGWPLGIWEAIHYLRARGILVAICSKNDYETVRQRWDDVVNPKFVSLEDFASLKINWQPKAENIAAICKEFNIKPKSVVFVDDNPVERAAVASAFPDIRVIGGNPYLTRRVLLWSAETQIAQLTASLNGGKT</sequence>
<dbReference type="RefSeq" id="WP_242007312.1">
    <property type="nucleotide sequence ID" value="NZ_JAPIUX010000013.1"/>
</dbReference>